<dbReference type="GO" id="GO:0004843">
    <property type="term" value="F:cysteine-type deubiquitinase activity"/>
    <property type="evidence" value="ECO:0007669"/>
    <property type="project" value="UniProtKB-EC"/>
</dbReference>
<dbReference type="InterPro" id="IPR011992">
    <property type="entry name" value="EF-hand-dom_pair"/>
</dbReference>
<reference evidence="11" key="1">
    <citation type="submission" date="2022-12" db="EMBL/GenBank/DDBJ databases">
        <authorList>
            <person name="Webb A."/>
        </authorList>
    </citation>
    <scope>NUCLEOTIDE SEQUENCE</scope>
    <source>
        <strain evidence="11">Hp1</strain>
    </source>
</reference>
<dbReference type="InterPro" id="IPR001394">
    <property type="entry name" value="Peptidase_C19_UCH"/>
</dbReference>
<evidence type="ECO:0000256" key="6">
    <source>
        <dbReference type="ARBA" id="ARBA00022801"/>
    </source>
</evidence>
<dbReference type="InterPro" id="IPR038765">
    <property type="entry name" value="Papain-like_cys_pep_sf"/>
</dbReference>
<feature type="region of interest" description="Disordered" evidence="8">
    <location>
        <begin position="52"/>
        <end position="88"/>
    </location>
</feature>
<dbReference type="SUPFAM" id="SSF54001">
    <property type="entry name" value="Cysteine proteinases"/>
    <property type="match status" value="1"/>
</dbReference>
<proteinExistence type="inferred from homology"/>
<keyword evidence="4" id="KW-0645">Protease</keyword>
<name>A0AAV0TQ82_HYABA</name>
<dbReference type="Gene3D" id="3.90.70.10">
    <property type="entry name" value="Cysteine proteinases"/>
    <property type="match status" value="2"/>
</dbReference>
<evidence type="ECO:0000259" key="10">
    <source>
        <dbReference type="PROSITE" id="PS51283"/>
    </source>
</evidence>
<dbReference type="PANTHER" id="PTHR21646">
    <property type="entry name" value="UBIQUITIN CARBOXYL-TERMINAL HYDROLASE"/>
    <property type="match status" value="1"/>
</dbReference>
<dbReference type="InterPro" id="IPR035927">
    <property type="entry name" value="DUSP-like_sf"/>
</dbReference>
<evidence type="ECO:0000256" key="8">
    <source>
        <dbReference type="SAM" id="MobiDB-lite"/>
    </source>
</evidence>
<feature type="region of interest" description="Disordered" evidence="8">
    <location>
        <begin position="711"/>
        <end position="761"/>
    </location>
</feature>
<dbReference type="PROSITE" id="PS51283">
    <property type="entry name" value="DUSP"/>
    <property type="match status" value="1"/>
</dbReference>
<keyword evidence="7" id="KW-0788">Thiol protease</keyword>
<evidence type="ECO:0000313" key="11">
    <source>
        <dbReference type="EMBL" id="CAI5725681.1"/>
    </source>
</evidence>
<accession>A0AAV0TQ82</accession>
<comment type="catalytic activity">
    <reaction evidence="1">
        <text>Thiol-dependent hydrolysis of ester, thioester, amide, peptide and isopeptide bonds formed by the C-terminal Gly of ubiquitin (a 76-residue protein attached to proteins as an intracellular targeting signal).</text>
        <dbReference type="EC" id="3.4.19.12"/>
    </reaction>
</comment>
<evidence type="ECO:0000256" key="2">
    <source>
        <dbReference type="ARBA" id="ARBA00009085"/>
    </source>
</evidence>
<dbReference type="Pfam" id="PF06337">
    <property type="entry name" value="DUSP"/>
    <property type="match status" value="1"/>
</dbReference>
<comment type="similarity">
    <text evidence="2">Belongs to the peptidase C19 family.</text>
</comment>
<dbReference type="PROSITE" id="PS00972">
    <property type="entry name" value="USP_1"/>
    <property type="match status" value="1"/>
</dbReference>
<dbReference type="Gene3D" id="1.10.238.10">
    <property type="entry name" value="EF-hand"/>
    <property type="match status" value="1"/>
</dbReference>
<evidence type="ECO:0000256" key="4">
    <source>
        <dbReference type="ARBA" id="ARBA00022670"/>
    </source>
</evidence>
<dbReference type="PANTHER" id="PTHR21646:SF24">
    <property type="entry name" value="UBIQUITIN CARBOXYL-TERMINAL HYDROLASE"/>
    <property type="match status" value="1"/>
</dbReference>
<dbReference type="InterPro" id="IPR050185">
    <property type="entry name" value="Ub_carboxyl-term_hydrolase"/>
</dbReference>
<keyword evidence="5" id="KW-0833">Ubl conjugation pathway</keyword>
<comment type="caution">
    <text evidence="11">The sequence shown here is derived from an EMBL/GenBank/DDBJ whole genome shotgun (WGS) entry which is preliminary data.</text>
</comment>
<dbReference type="InterPro" id="IPR006615">
    <property type="entry name" value="Pept_C19_DUSP"/>
</dbReference>
<evidence type="ECO:0000256" key="1">
    <source>
        <dbReference type="ARBA" id="ARBA00000707"/>
    </source>
</evidence>
<keyword evidence="6" id="KW-0378">Hydrolase</keyword>
<dbReference type="PROSITE" id="PS50235">
    <property type="entry name" value="USP_3"/>
    <property type="match status" value="1"/>
</dbReference>
<feature type="domain" description="DUSP" evidence="10">
    <location>
        <begin position="443"/>
        <end position="590"/>
    </location>
</feature>
<dbReference type="Proteomes" id="UP001162031">
    <property type="component" value="Unassembled WGS sequence"/>
</dbReference>
<dbReference type="SUPFAM" id="SSF143791">
    <property type="entry name" value="DUSP-like"/>
    <property type="match status" value="1"/>
</dbReference>
<dbReference type="PROSITE" id="PS00973">
    <property type="entry name" value="USP_2"/>
    <property type="match status" value="1"/>
</dbReference>
<dbReference type="InterPro" id="IPR018200">
    <property type="entry name" value="USP_CS"/>
</dbReference>
<dbReference type="GO" id="GO:0006508">
    <property type="term" value="P:proteolysis"/>
    <property type="evidence" value="ECO:0007669"/>
    <property type="project" value="UniProtKB-KW"/>
</dbReference>
<organism evidence="11 12">
    <name type="scientific">Hyaloperonospora brassicae</name>
    <name type="common">Brassica downy mildew</name>
    <name type="synonym">Peronospora brassicae</name>
    <dbReference type="NCBI Taxonomy" id="162125"/>
    <lineage>
        <taxon>Eukaryota</taxon>
        <taxon>Sar</taxon>
        <taxon>Stramenopiles</taxon>
        <taxon>Oomycota</taxon>
        <taxon>Peronosporomycetes</taxon>
        <taxon>Peronosporales</taxon>
        <taxon>Peronosporaceae</taxon>
        <taxon>Hyaloperonospora</taxon>
    </lineage>
</organism>
<dbReference type="SMART" id="SM00695">
    <property type="entry name" value="DUSP"/>
    <property type="match status" value="1"/>
</dbReference>
<evidence type="ECO:0000256" key="7">
    <source>
        <dbReference type="ARBA" id="ARBA00022807"/>
    </source>
</evidence>
<dbReference type="Pfam" id="PF00443">
    <property type="entry name" value="UCH"/>
    <property type="match status" value="1"/>
</dbReference>
<feature type="domain" description="USP" evidence="9">
    <location>
        <begin position="805"/>
        <end position="1628"/>
    </location>
</feature>
<dbReference type="GO" id="GO:0016579">
    <property type="term" value="P:protein deubiquitination"/>
    <property type="evidence" value="ECO:0007669"/>
    <property type="project" value="InterPro"/>
</dbReference>
<evidence type="ECO:0000256" key="3">
    <source>
        <dbReference type="ARBA" id="ARBA00012759"/>
    </source>
</evidence>
<evidence type="ECO:0000259" key="9">
    <source>
        <dbReference type="PROSITE" id="PS50235"/>
    </source>
</evidence>
<dbReference type="InterPro" id="IPR028889">
    <property type="entry name" value="USP"/>
</dbReference>
<sequence length="1685" mass="187322">MGNMMSMGSSPAAAADDASVLDLYVARLSDAEIERYTDGYRRICRVQASSSSSSAHPSFLHGASDPNNSSSSGSSSTAPRDAAAHTEASNKAPLLGKKLFRNKVLGAFTMIPYSLSDRLFEVLDTERSGQLSLKNVLSGLAWLKHGTTDERVQLLFIIYDLERVGEVSRDVLDRFMDVIYGRERARRYSTVEFLDRVMDGRAALNFHEFRRIVREKDGLGDALLVKWLTVLAAKIGATDDPEIVALEQTYDPVFLRQRIARTTAFSLAEVAALEAHCYKTFEAKGGASLRIPSRQFVDVLSANGLFPKEVLERFGTCTAMPNVVQFEELCRFLSDFCRGVLDNDKVHHLFRLYSDRSTTRERVDFGAVKELIHVGVSCDTSCSNVEVKREEERQLQEVSASPTVEAGWDQEAFTSWAIDAVAVRRLLHQLAFAACVLFDLKPEAAAVEGRIVEWHWREATHSFGIGQIWNLLGAEWWRKWCDYADMDPRNGSPYGSLPVPSIPPNVVVEAAKNIRGNIALRVTSSKKSVDSSRPPRPGPITNWSLLMQSGCRRLKQNLVLARDFYMVPSSVYTVLLSWYSGGPDLARSTIKVPTSTELELQVELFPLVLRIARVDSTNGSVIRSGEEVLLSDLSTPSSLLEATCRALLLAKLVDKARLWYFNEKSPERKIRLRDECSQELKKLTQDSVFLLEIQEDDGSWPLSEADDVIISSSSDTSGRRSTKKNGNGRTSENDAGAVLRKRQREHRPSSRTSDICSRGNLGEVLAQRGPESDVDSPTVEVDPVPVSSVVKKRFSEDAFKGPGLVGLDNLGNTCYMSSALQCLSHTRLLVEYFKNEAYLNDINLRNRDGTNGKLTAAFGELLRVLWSPDRKRFAPNEFKKVLAKCSPQFAGSNQHDSQELLACLLSSLSEDLNRVVKKTYTEQPDSDGRLDALVAEEWWQNHQRRELSVIVALFTGQYKSMLQCSICRYESARFEPFTFLQLSLPESNLRSIVLTIFFRTDRVPLRFSVRVQKGGTVQQIKEQVAAFLTKADDKALVSDVVDDQLSSAAVSDGGGRWKNVVIARTSNLRIVESLLDDKLPLTQIREKDELSAFELDPDSDLFAPQDVAGSTCALGNLANDAIDPATRVNELSVVEAAKGTSEGLTKENTEELDNEGFTYGSVFANASGEDRSVADDVGDKQEDELLPSGTSVYVCVDKTKAAVAARVTGSSAKSGTVNVAYPSGARRYHIPYSKVIERGQNDAFVYLVHRCVDRSSDSFTNAHTTRLFGAPLVIRVSLRSTTAYKLYLLVWNRLRRIFNWHQPPLPSDITADKHGQKRVRTDASILALGKHLPLTKFGFCLRLVTSHGTGCSRCEWIDGCLGCVLLPSSQTLVPLAAEETVAIDWDIRTLKKEYDPIQASKIDCDASVQRHQRQDNQPLNLAHCMEMFTAKETIPEAYCGHCKTLRPATKKMDLWRLPPLLVIQLKRFCFTQVSRRKLHHLVDFPLKGLQFGEYVAQKRDPCSRLAGLEYWLFLGGKLKAGVDTENFKISPVGGSLTQARSVSPRRLSSSVLDAPAAATAAVRGDDRFLYDLYAVVNHVGALGGGHYFAYVLSDHDGKWKCFNDHQCKDIDEKEVVSSMAYILFYRRRDTAHLSIEQLFPPLPKATSENGPTTGEEAASNKAQVEELLRRSKLTASDNVSNCILS</sequence>
<protein>
    <recommendedName>
        <fullName evidence="3">ubiquitinyl hydrolase 1</fullName>
        <ecNumber evidence="3">3.4.19.12</ecNumber>
    </recommendedName>
</protein>
<evidence type="ECO:0000313" key="12">
    <source>
        <dbReference type="Proteomes" id="UP001162031"/>
    </source>
</evidence>
<dbReference type="SUPFAM" id="SSF47473">
    <property type="entry name" value="EF-hand"/>
    <property type="match status" value="1"/>
</dbReference>
<dbReference type="EC" id="3.4.19.12" evidence="3"/>
<keyword evidence="12" id="KW-1185">Reference proteome</keyword>
<gene>
    <name evidence="11" type="ORF">HBR001_LOCUS3662</name>
</gene>
<dbReference type="EMBL" id="CANTFL010000608">
    <property type="protein sequence ID" value="CAI5725681.1"/>
    <property type="molecule type" value="Genomic_DNA"/>
</dbReference>
<dbReference type="Gene3D" id="3.30.2230.10">
    <property type="entry name" value="DUSP-like"/>
    <property type="match status" value="1"/>
</dbReference>
<evidence type="ECO:0000256" key="5">
    <source>
        <dbReference type="ARBA" id="ARBA00022786"/>
    </source>
</evidence>